<keyword evidence="5" id="KW-1185">Reference proteome</keyword>
<dbReference type="PANTHER" id="PTHR38340">
    <property type="entry name" value="S-LAYER PROTEIN"/>
    <property type="match status" value="1"/>
</dbReference>
<keyword evidence="2" id="KW-0964">Secreted</keyword>
<dbReference type="SUPFAM" id="SSF51120">
    <property type="entry name" value="beta-Roll"/>
    <property type="match status" value="1"/>
</dbReference>
<evidence type="ECO:0000256" key="3">
    <source>
        <dbReference type="SAM" id="MobiDB-lite"/>
    </source>
</evidence>
<protein>
    <submittedName>
        <fullName evidence="4">Calcium-binding protein</fullName>
    </submittedName>
</protein>
<proteinExistence type="predicted"/>
<dbReference type="PRINTS" id="PR00313">
    <property type="entry name" value="CABNDNGRPT"/>
</dbReference>
<organism evidence="4 5">
    <name type="scientific">Sedimentitalea xiamensis</name>
    <dbReference type="NCBI Taxonomy" id="3050037"/>
    <lineage>
        <taxon>Bacteria</taxon>
        <taxon>Pseudomonadati</taxon>
        <taxon>Pseudomonadota</taxon>
        <taxon>Alphaproteobacteria</taxon>
        <taxon>Rhodobacterales</taxon>
        <taxon>Paracoccaceae</taxon>
        <taxon>Sedimentitalea</taxon>
    </lineage>
</organism>
<accession>A0ABT7FDH3</accession>
<dbReference type="Gene3D" id="2.150.10.10">
    <property type="entry name" value="Serralysin-like metalloprotease, C-terminal"/>
    <property type="match status" value="3"/>
</dbReference>
<dbReference type="EMBL" id="JASNJE010000007">
    <property type="protein sequence ID" value="MDK3073164.1"/>
    <property type="molecule type" value="Genomic_DNA"/>
</dbReference>
<dbReference type="Proteomes" id="UP001227126">
    <property type="component" value="Unassembled WGS sequence"/>
</dbReference>
<gene>
    <name evidence="4" type="ORF">QO034_08595</name>
</gene>
<dbReference type="InterPro" id="IPR011049">
    <property type="entry name" value="Serralysin-like_metalloprot_C"/>
</dbReference>
<dbReference type="InterPro" id="IPR001343">
    <property type="entry name" value="Hemolysn_Ca-bd"/>
</dbReference>
<dbReference type="InterPro" id="IPR050557">
    <property type="entry name" value="RTX_toxin/Mannuronan_C5-epim"/>
</dbReference>
<evidence type="ECO:0000313" key="5">
    <source>
        <dbReference type="Proteomes" id="UP001227126"/>
    </source>
</evidence>
<dbReference type="RefSeq" id="WP_284485098.1">
    <property type="nucleotide sequence ID" value="NZ_JASNJE010000007.1"/>
</dbReference>
<comment type="subcellular location">
    <subcellularLocation>
        <location evidence="1">Secreted</location>
    </subcellularLocation>
</comment>
<comment type="caution">
    <text evidence="4">The sequence shown here is derived from an EMBL/GenBank/DDBJ whole genome shotgun (WGS) entry which is preliminary data.</text>
</comment>
<dbReference type="PROSITE" id="PS00330">
    <property type="entry name" value="HEMOLYSIN_CALCIUM"/>
    <property type="match status" value="2"/>
</dbReference>
<evidence type="ECO:0000256" key="2">
    <source>
        <dbReference type="ARBA" id="ARBA00022525"/>
    </source>
</evidence>
<evidence type="ECO:0000256" key="1">
    <source>
        <dbReference type="ARBA" id="ARBA00004613"/>
    </source>
</evidence>
<name>A0ABT7FDH3_9RHOB</name>
<sequence length="391" mass="40019">MTSLHLVANEVLFTSYGHLQLVYDPDGVFGSGDELELEVQGPFLAIGDWDVRPVQPHEIPFAADSIAQRLDLPTDRDASDVWEVLVNLRDFLATQAIEYRLGLFGAVEGQNSNSYIATLAHVVGLDLAPAMAAILGSPDFSSFPGLARNVLFDHVDSDDMSLPPVALVLDGSDGADTLSGGLGNDSLHAGGGRDLVLGLAGADNLSGGSGRDTLRGGEGHDLLSGNGGRDRLFGDAGDDILTGNGKNDRLAGGAGRDILDGGDGDDTLLGNGGADTLSGGRGSDILNGGGGADNLSGQDGSDMVIGNTGNDLLSGGAGADVFVFDGTRNEGRDRISDFADGFDILRVQGLTFAEVSISGTADAIITLGGLTQITLTDVPSSAITGADFDFI</sequence>
<evidence type="ECO:0000313" key="4">
    <source>
        <dbReference type="EMBL" id="MDK3073164.1"/>
    </source>
</evidence>
<dbReference type="InterPro" id="IPR018511">
    <property type="entry name" value="Hemolysin-typ_Ca-bd_CS"/>
</dbReference>
<dbReference type="Pfam" id="PF00353">
    <property type="entry name" value="HemolysinCabind"/>
    <property type="match status" value="4"/>
</dbReference>
<feature type="region of interest" description="Disordered" evidence="3">
    <location>
        <begin position="207"/>
        <end position="228"/>
    </location>
</feature>
<feature type="compositionally biased region" description="Basic and acidic residues" evidence="3">
    <location>
        <begin position="212"/>
        <end position="221"/>
    </location>
</feature>
<reference evidence="4 5" key="1">
    <citation type="submission" date="2023-05" db="EMBL/GenBank/DDBJ databases">
        <title>Sedimentitalea sp. nov. JM2-8.</title>
        <authorList>
            <person name="Huang J."/>
        </authorList>
    </citation>
    <scope>NUCLEOTIDE SEQUENCE [LARGE SCALE GENOMIC DNA]</scope>
    <source>
        <strain evidence="4 5">JM2-8</strain>
    </source>
</reference>
<dbReference type="PANTHER" id="PTHR38340:SF1">
    <property type="entry name" value="S-LAYER PROTEIN"/>
    <property type="match status" value="1"/>
</dbReference>